<evidence type="ECO:0000313" key="5">
    <source>
        <dbReference type="Proteomes" id="UP000536909"/>
    </source>
</evidence>
<evidence type="ECO:0000313" key="4">
    <source>
        <dbReference type="Proteomes" id="UP000308000"/>
    </source>
</evidence>
<dbReference type="Proteomes" id="UP000536909">
    <property type="component" value="Unassembled WGS sequence"/>
</dbReference>
<dbReference type="EMBL" id="JACHFV010000003">
    <property type="protein sequence ID" value="MBB5294335.1"/>
    <property type="molecule type" value="Genomic_DNA"/>
</dbReference>
<comment type="caution">
    <text evidence="3">The sequence shown here is derived from an EMBL/GenBank/DDBJ whole genome shotgun (WGS) entry which is preliminary data.</text>
</comment>
<sequence length="133" mass="14215">MPSAPRVPSPVASSGEATPAPSAAPLARGRELTALLYQDRLDQLWEAFLPSARAQWGDLSAFKAYRATGLETYGAETSVLNEAVIEDGDVTSYARTVTFAGDPGNAWTLKFSLDDQGDVSHFEIVPADMQAPQ</sequence>
<proteinExistence type="predicted"/>
<keyword evidence="5" id="KW-1185">Reference proteome</keyword>
<dbReference type="AlphaFoldDB" id="A0AAJ5F0T7"/>
<dbReference type="Proteomes" id="UP000308000">
    <property type="component" value="Unassembled WGS sequence"/>
</dbReference>
<organism evidence="3 4">
    <name type="scientific">Deinococcus metallilatus</name>
    <dbReference type="NCBI Taxonomy" id="1211322"/>
    <lineage>
        <taxon>Bacteria</taxon>
        <taxon>Thermotogati</taxon>
        <taxon>Deinococcota</taxon>
        <taxon>Deinococci</taxon>
        <taxon>Deinococcales</taxon>
        <taxon>Deinococcaceae</taxon>
        <taxon>Deinococcus</taxon>
    </lineage>
</organism>
<reference evidence="3 4" key="1">
    <citation type="submission" date="2019-04" db="EMBL/GenBank/DDBJ databases">
        <title>Deinococcus metalilatus MA1002 mutant No.5.</title>
        <authorList>
            <person name="Park W."/>
            <person name="Park C."/>
        </authorList>
    </citation>
    <scope>NUCLEOTIDE SEQUENCE [LARGE SCALE GENOMIC DNA]</scope>
    <source>
        <strain evidence="3 4">MA1002-m5</strain>
    </source>
</reference>
<evidence type="ECO:0000313" key="3">
    <source>
        <dbReference type="EMBL" id="TLK22541.1"/>
    </source>
</evidence>
<dbReference type="RefSeq" id="WP_129119395.1">
    <property type="nucleotide sequence ID" value="NZ_BSUI01000016.1"/>
</dbReference>
<evidence type="ECO:0000256" key="1">
    <source>
        <dbReference type="SAM" id="MobiDB-lite"/>
    </source>
</evidence>
<evidence type="ECO:0000313" key="2">
    <source>
        <dbReference type="EMBL" id="MBB5294335.1"/>
    </source>
</evidence>
<reference evidence="2 5" key="2">
    <citation type="submission" date="2020-08" db="EMBL/GenBank/DDBJ databases">
        <title>Genomic Encyclopedia of Type Strains, Phase IV (KMG-IV): sequencing the most valuable type-strain genomes for metagenomic binning, comparative biology and taxonomic classification.</title>
        <authorList>
            <person name="Goeker M."/>
        </authorList>
    </citation>
    <scope>NUCLEOTIDE SEQUENCE [LARGE SCALE GENOMIC DNA]</scope>
    <source>
        <strain evidence="2 5">DSM 105434</strain>
    </source>
</reference>
<protein>
    <submittedName>
        <fullName evidence="3">Uncharacterized protein</fullName>
    </submittedName>
</protein>
<name>A0AAJ5F0T7_9DEIO</name>
<dbReference type="EMBL" id="VBRC01000016">
    <property type="protein sequence ID" value="TLK22541.1"/>
    <property type="molecule type" value="Genomic_DNA"/>
</dbReference>
<feature type="region of interest" description="Disordered" evidence="1">
    <location>
        <begin position="1"/>
        <end position="25"/>
    </location>
</feature>
<accession>A0AAJ5F0T7</accession>
<gene>
    <name evidence="3" type="ORF">FCS05_17475</name>
    <name evidence="2" type="ORF">HNQ10_001149</name>
</gene>